<dbReference type="Proteomes" id="UP000258016">
    <property type="component" value="Chromosome"/>
</dbReference>
<protein>
    <recommendedName>
        <fullName evidence="3">Spore coat protein U domain-containing protein</fullName>
    </recommendedName>
</protein>
<accession>A0ABN5BA87</accession>
<gene>
    <name evidence="1" type="ORF">B5J99_17960</name>
</gene>
<sequence>MPLNAANASSLGIQLRVTVPVICHITDAYAPNPSSGEILLETNCNAEHYAISLGGDLSDIGVGGVSASQGRAASFGSQLSMQSDRPGRTVIRVQMNGDLSQVRSAYFNIQAL</sequence>
<keyword evidence="2" id="KW-1185">Reference proteome</keyword>
<name>A0ABN5BA87_9SPHN</name>
<proteinExistence type="predicted"/>
<evidence type="ECO:0008006" key="3">
    <source>
        <dbReference type="Google" id="ProtNLM"/>
    </source>
</evidence>
<organism evidence="1 2">
    <name type="scientific">Blastomonas fulva</name>
    <dbReference type="NCBI Taxonomy" id="1550728"/>
    <lineage>
        <taxon>Bacteria</taxon>
        <taxon>Pseudomonadati</taxon>
        <taxon>Pseudomonadota</taxon>
        <taxon>Alphaproteobacteria</taxon>
        <taxon>Sphingomonadales</taxon>
        <taxon>Sphingomonadaceae</taxon>
        <taxon>Blastomonas</taxon>
    </lineage>
</organism>
<reference evidence="1 2" key="1">
    <citation type="submission" date="2017-03" db="EMBL/GenBank/DDBJ databases">
        <title>Complete genome sequence of Blastomonas fulva degrading microcsystin LR.</title>
        <authorList>
            <person name="Lee H.-g."/>
            <person name="Jin L."/>
            <person name="oh H.-M."/>
        </authorList>
    </citation>
    <scope>NUCLEOTIDE SEQUENCE [LARGE SCALE GENOMIC DNA]</scope>
    <source>
        <strain evidence="1 2">T2</strain>
    </source>
</reference>
<evidence type="ECO:0000313" key="2">
    <source>
        <dbReference type="Proteomes" id="UP000258016"/>
    </source>
</evidence>
<dbReference type="EMBL" id="CP020083">
    <property type="protein sequence ID" value="ASR53108.1"/>
    <property type="molecule type" value="Genomic_DNA"/>
</dbReference>
<evidence type="ECO:0000313" key="1">
    <source>
        <dbReference type="EMBL" id="ASR53108.1"/>
    </source>
</evidence>